<comment type="caution">
    <text evidence="3">The sequence shown here is derived from an EMBL/GenBank/DDBJ whole genome shotgun (WGS) entry which is preliminary data.</text>
</comment>
<dbReference type="RefSeq" id="WP_310339568.1">
    <property type="nucleotide sequence ID" value="NZ_JAVDXO010000001.1"/>
</dbReference>
<dbReference type="InterPro" id="IPR025194">
    <property type="entry name" value="RodZ-like_C"/>
</dbReference>
<proteinExistence type="predicted"/>
<evidence type="ECO:0000256" key="1">
    <source>
        <dbReference type="SAM" id="Phobius"/>
    </source>
</evidence>
<evidence type="ECO:0000313" key="3">
    <source>
        <dbReference type="EMBL" id="MDR7305470.1"/>
    </source>
</evidence>
<feature type="domain" description="Cytoskeleton protein RodZ-like C-terminal" evidence="2">
    <location>
        <begin position="238"/>
        <end position="309"/>
    </location>
</feature>
<dbReference type="Pfam" id="PF13413">
    <property type="entry name" value="HTH_25"/>
    <property type="match status" value="1"/>
</dbReference>
<dbReference type="PANTHER" id="PTHR34475">
    <property type="match status" value="1"/>
</dbReference>
<gene>
    <name evidence="3" type="ORF">J2X15_000736</name>
</gene>
<keyword evidence="1" id="KW-0812">Transmembrane</keyword>
<dbReference type="InterPro" id="IPR050400">
    <property type="entry name" value="Bact_Cytoskel_RodZ"/>
</dbReference>
<evidence type="ECO:0000259" key="2">
    <source>
        <dbReference type="Pfam" id="PF13464"/>
    </source>
</evidence>
<dbReference type="PANTHER" id="PTHR34475:SF1">
    <property type="entry name" value="CYTOSKELETON PROTEIN RODZ"/>
    <property type="match status" value="1"/>
</dbReference>
<dbReference type="EMBL" id="JAVDXO010000001">
    <property type="protein sequence ID" value="MDR7305470.1"/>
    <property type="molecule type" value="Genomic_DNA"/>
</dbReference>
<evidence type="ECO:0000313" key="4">
    <source>
        <dbReference type="Proteomes" id="UP001268089"/>
    </source>
</evidence>
<dbReference type="Gene3D" id="1.10.260.40">
    <property type="entry name" value="lambda repressor-like DNA-binding domains"/>
    <property type="match status" value="1"/>
</dbReference>
<keyword evidence="1" id="KW-1133">Transmembrane helix</keyword>
<dbReference type="Proteomes" id="UP001268089">
    <property type="component" value="Unassembled WGS sequence"/>
</dbReference>
<keyword evidence="1" id="KW-0472">Membrane</keyword>
<feature type="transmembrane region" description="Helical" evidence="1">
    <location>
        <begin position="129"/>
        <end position="146"/>
    </location>
</feature>
<organism evidence="3 4">
    <name type="scientific">Rhodoferax saidenbachensis</name>
    <dbReference type="NCBI Taxonomy" id="1484693"/>
    <lineage>
        <taxon>Bacteria</taxon>
        <taxon>Pseudomonadati</taxon>
        <taxon>Pseudomonadota</taxon>
        <taxon>Betaproteobacteria</taxon>
        <taxon>Burkholderiales</taxon>
        <taxon>Comamonadaceae</taxon>
        <taxon>Rhodoferax</taxon>
    </lineage>
</organism>
<keyword evidence="4" id="KW-1185">Reference proteome</keyword>
<name>A0ABU1ZKQ8_9BURK</name>
<dbReference type="InterPro" id="IPR010982">
    <property type="entry name" value="Lambda_DNA-bd_dom_sf"/>
</dbReference>
<reference evidence="3 4" key="1">
    <citation type="submission" date="2023-07" db="EMBL/GenBank/DDBJ databases">
        <title>Sorghum-associated microbial communities from plants grown in Nebraska, USA.</title>
        <authorList>
            <person name="Schachtman D."/>
        </authorList>
    </citation>
    <scope>NUCLEOTIDE SEQUENCE [LARGE SCALE GENOMIC DNA]</scope>
    <source>
        <strain evidence="3 4">BE308</strain>
    </source>
</reference>
<dbReference type="Pfam" id="PF13464">
    <property type="entry name" value="RodZ_C"/>
    <property type="match status" value="1"/>
</dbReference>
<sequence length="311" mass="31862">MSDTPMADVADAQAPTVSPVLTAGAMLRAARESAGLHVAALAVSMKVPVKKLEALESDRLDLLPDAVFVRALASSVCRSLKIDAVPVLAKLPQNGIPRLDTGERGINAPFRASGDTSAISLPSFLKRPAALVVVALLVAAVVVVMVPEFQIEKVTTAASDAVGAEPVKNPQAEAIAPSDMTAPAVAVNAPAVPVAAEAVQTGTPAQTPAPTAATVVSAVVAPTPVAETVVVSPTDMVVFRVRGPSWVEVTDAKGSVQVRRMLAQGEVVKATGVSPLTVVVGRADLTDVEVRGKAFNVAAIARDNVARFEVK</sequence>
<accession>A0ABU1ZKQ8</accession>
<protein>
    <submittedName>
        <fullName evidence="3">Cytoskeleton protein RodZ</fullName>
    </submittedName>
</protein>